<proteinExistence type="predicted"/>
<dbReference type="AlphaFoldDB" id="A0A9W7G800"/>
<evidence type="ECO:0000256" key="1">
    <source>
        <dbReference type="SAM" id="Coils"/>
    </source>
</evidence>
<feature type="coiled-coil region" evidence="1">
    <location>
        <begin position="350"/>
        <end position="384"/>
    </location>
</feature>
<accession>A0A9W7G800</accession>
<protein>
    <submittedName>
        <fullName evidence="3">Uncharacterized protein</fullName>
    </submittedName>
</protein>
<keyword evidence="1" id="KW-0175">Coiled coil</keyword>
<gene>
    <name evidence="3" type="ORF">TrCOL_g2533</name>
</gene>
<sequence>MSSIALNSSSPPPKSPFLDLTSYVDPTVLDSLDKIIQDILSHSSTTDCQTTPFTAENLRHASAVQFCDRDTSQWCASDVFVPRSGRDDFRQCRAHRGDDRTWRPNRNAYTFPGVLEVVKEKLPFFESTGKCCLIFNAPGDEGVEHADHNLDDLVSEFVWIRTKSSNKQFYVRDSETGEKHLAPREGPVVGWFDDHLVHNIETCVENKEPRGGCWSVRVDGRFKDSFGSVLVAQGVFGTQKVPQEGDGGRGLRGVLAMQQDGPVFLKRENEGVSDDEEEEEEEEEEDDKKEEVGEEEEDDDDDDEIEVGEEAKKLLQKLNDRGKDVPLNEVPNIAAGFAALRSVLKFPGDLDEKNAKVDALESMIKEEIRLLEVEKKKLKALKAARNRRITG</sequence>
<feature type="region of interest" description="Disordered" evidence="2">
    <location>
        <begin position="260"/>
        <end position="305"/>
    </location>
</feature>
<feature type="compositionally biased region" description="Acidic residues" evidence="2">
    <location>
        <begin position="271"/>
        <end position="305"/>
    </location>
</feature>
<comment type="caution">
    <text evidence="3">The sequence shown here is derived from an EMBL/GenBank/DDBJ whole genome shotgun (WGS) entry which is preliminary data.</text>
</comment>
<name>A0A9W7G800_9STRA</name>
<dbReference type="Proteomes" id="UP001165065">
    <property type="component" value="Unassembled WGS sequence"/>
</dbReference>
<dbReference type="OrthoDB" id="190815at2759"/>
<dbReference type="EMBL" id="BRYA01000070">
    <property type="protein sequence ID" value="GMI37007.1"/>
    <property type="molecule type" value="Genomic_DNA"/>
</dbReference>
<keyword evidence="4" id="KW-1185">Reference proteome</keyword>
<evidence type="ECO:0000256" key="2">
    <source>
        <dbReference type="SAM" id="MobiDB-lite"/>
    </source>
</evidence>
<organism evidence="3 4">
    <name type="scientific">Triparma columacea</name>
    <dbReference type="NCBI Taxonomy" id="722753"/>
    <lineage>
        <taxon>Eukaryota</taxon>
        <taxon>Sar</taxon>
        <taxon>Stramenopiles</taxon>
        <taxon>Ochrophyta</taxon>
        <taxon>Bolidophyceae</taxon>
        <taxon>Parmales</taxon>
        <taxon>Triparmaceae</taxon>
        <taxon>Triparma</taxon>
    </lineage>
</organism>
<evidence type="ECO:0000313" key="4">
    <source>
        <dbReference type="Proteomes" id="UP001165065"/>
    </source>
</evidence>
<evidence type="ECO:0000313" key="3">
    <source>
        <dbReference type="EMBL" id="GMI37007.1"/>
    </source>
</evidence>
<reference evidence="4" key="1">
    <citation type="journal article" date="2023" name="Commun. Biol.">
        <title>Genome analysis of Parmales, the sister group of diatoms, reveals the evolutionary specialization of diatoms from phago-mixotrophs to photoautotrophs.</title>
        <authorList>
            <person name="Ban H."/>
            <person name="Sato S."/>
            <person name="Yoshikawa S."/>
            <person name="Yamada K."/>
            <person name="Nakamura Y."/>
            <person name="Ichinomiya M."/>
            <person name="Sato N."/>
            <person name="Blanc-Mathieu R."/>
            <person name="Endo H."/>
            <person name="Kuwata A."/>
            <person name="Ogata H."/>
        </authorList>
    </citation>
    <scope>NUCLEOTIDE SEQUENCE [LARGE SCALE GENOMIC DNA]</scope>
</reference>